<dbReference type="AlphaFoldDB" id="A0A178IGA4"/>
<dbReference type="Proteomes" id="UP000078486">
    <property type="component" value="Unassembled WGS sequence"/>
</dbReference>
<keyword evidence="15" id="KW-1185">Reference proteome</keyword>
<comment type="subcellular location">
    <subcellularLocation>
        <location evidence="1">Cell inner membrane</location>
        <topology evidence="1">Multi-pass membrane protein</topology>
    </subcellularLocation>
</comment>
<dbReference type="PRINTS" id="PR01439">
    <property type="entry name" value="CELLSNTHASEA"/>
</dbReference>
<dbReference type="GO" id="GO:0030244">
    <property type="term" value="P:cellulose biosynthetic process"/>
    <property type="evidence" value="ECO:0007669"/>
    <property type="project" value="UniProtKB-KW"/>
</dbReference>
<dbReference type="PANTHER" id="PTHR43867">
    <property type="entry name" value="CELLULOSE SYNTHASE CATALYTIC SUBUNIT A [UDP-FORMING]"/>
    <property type="match status" value="1"/>
</dbReference>
<evidence type="ECO:0000259" key="12">
    <source>
        <dbReference type="Pfam" id="PF07238"/>
    </source>
</evidence>
<evidence type="ECO:0000313" key="14">
    <source>
        <dbReference type="EMBL" id="OAM88758.1"/>
    </source>
</evidence>
<reference evidence="14 15" key="1">
    <citation type="submission" date="2016-01" db="EMBL/GenBank/DDBJ databases">
        <title>High potential of lignocellulose degradation of a new Verrucomicrobia species.</title>
        <authorList>
            <person name="Wang Y."/>
            <person name="Shi Y."/>
            <person name="Qiu Z."/>
            <person name="Liu S."/>
            <person name="Yang H."/>
        </authorList>
    </citation>
    <scope>NUCLEOTIDE SEQUENCE [LARGE SCALE GENOMIC DNA]</scope>
    <source>
        <strain evidence="14 15">TSB47</strain>
    </source>
</reference>
<dbReference type="Gene3D" id="3.90.550.10">
    <property type="entry name" value="Spore Coat Polysaccharide Biosynthesis Protein SpsA, Chain A"/>
    <property type="match status" value="1"/>
</dbReference>
<dbReference type="InterPro" id="IPR029044">
    <property type="entry name" value="Nucleotide-diphossugar_trans"/>
</dbReference>
<keyword evidence="9 11" id="KW-0472">Membrane</keyword>
<dbReference type="OrthoDB" id="9766299at2"/>
<comment type="pathway">
    <text evidence="11">Glycan metabolism; bacterial cellulose biosynthesis.</text>
</comment>
<evidence type="ECO:0000313" key="15">
    <source>
        <dbReference type="Proteomes" id="UP000078486"/>
    </source>
</evidence>
<dbReference type="GO" id="GO:0016760">
    <property type="term" value="F:cellulose synthase (UDP-forming) activity"/>
    <property type="evidence" value="ECO:0007669"/>
    <property type="project" value="UniProtKB-EC"/>
</dbReference>
<feature type="transmembrane region" description="Helical" evidence="11">
    <location>
        <begin position="62"/>
        <end position="78"/>
    </location>
</feature>
<evidence type="ECO:0000256" key="10">
    <source>
        <dbReference type="ARBA" id="ARBA00048682"/>
    </source>
</evidence>
<dbReference type="InterPro" id="IPR001173">
    <property type="entry name" value="Glyco_trans_2-like"/>
</dbReference>
<evidence type="ECO:0000256" key="1">
    <source>
        <dbReference type="ARBA" id="ARBA00004429"/>
    </source>
</evidence>
<dbReference type="Pfam" id="PF07238">
    <property type="entry name" value="PilZ"/>
    <property type="match status" value="1"/>
</dbReference>
<proteinExistence type="predicted"/>
<dbReference type="STRING" id="1184151.AW736_15555"/>
<comment type="catalytic activity">
    <reaction evidence="10 11">
        <text>[(1-&gt;4)-beta-D-glucosyl](n) + UDP-alpha-D-glucose = [(1-&gt;4)-beta-D-glucosyl](n+1) + UDP + H(+)</text>
        <dbReference type="Rhea" id="RHEA:19929"/>
        <dbReference type="Rhea" id="RHEA-COMP:10033"/>
        <dbReference type="Rhea" id="RHEA-COMP:10034"/>
        <dbReference type="ChEBI" id="CHEBI:15378"/>
        <dbReference type="ChEBI" id="CHEBI:18246"/>
        <dbReference type="ChEBI" id="CHEBI:58223"/>
        <dbReference type="ChEBI" id="CHEBI:58885"/>
        <dbReference type="EC" id="2.4.1.12"/>
    </reaction>
</comment>
<dbReference type="InterPro" id="IPR009875">
    <property type="entry name" value="PilZ_domain"/>
</dbReference>
<keyword evidence="4 11" id="KW-0328">Glycosyltransferase</keyword>
<feature type="domain" description="Glycosyltransferase 2-like" evidence="13">
    <location>
        <begin position="236"/>
        <end position="441"/>
    </location>
</feature>
<dbReference type="InterPro" id="IPR003919">
    <property type="entry name" value="Cell_synth_A"/>
</dbReference>
<dbReference type="PANTHER" id="PTHR43867:SF2">
    <property type="entry name" value="CELLULOSE SYNTHASE CATALYTIC SUBUNIT A [UDP-FORMING]"/>
    <property type="match status" value="1"/>
</dbReference>
<evidence type="ECO:0000256" key="3">
    <source>
        <dbReference type="ARBA" id="ARBA00022519"/>
    </source>
</evidence>
<dbReference type="InterPro" id="IPR050321">
    <property type="entry name" value="Glycosyltr_2/OpgH_subfam"/>
</dbReference>
<feature type="transmembrane region" description="Helical" evidence="11">
    <location>
        <begin position="694"/>
        <end position="713"/>
    </location>
</feature>
<accession>A0A178IGA4</accession>
<evidence type="ECO:0000256" key="8">
    <source>
        <dbReference type="ARBA" id="ARBA00022989"/>
    </source>
</evidence>
<dbReference type="GO" id="GO:0005886">
    <property type="term" value="C:plasma membrane"/>
    <property type="evidence" value="ECO:0007669"/>
    <property type="project" value="UniProtKB-SubCell"/>
</dbReference>
<dbReference type="UniPathway" id="UPA00694"/>
<feature type="transmembrane region" description="Helical" evidence="11">
    <location>
        <begin position="443"/>
        <end position="461"/>
    </location>
</feature>
<dbReference type="RefSeq" id="WP_068771627.1">
    <property type="nucleotide sequence ID" value="NZ_KV441841.1"/>
</dbReference>
<dbReference type="GO" id="GO:0006011">
    <property type="term" value="P:UDP-alpha-D-glucose metabolic process"/>
    <property type="evidence" value="ECO:0007669"/>
    <property type="project" value="InterPro"/>
</dbReference>
<feature type="transmembrane region" description="Helical" evidence="11">
    <location>
        <begin position="519"/>
        <end position="537"/>
    </location>
</feature>
<dbReference type="SUPFAM" id="SSF141371">
    <property type="entry name" value="PilZ domain-like"/>
    <property type="match status" value="1"/>
</dbReference>
<keyword evidence="7 11" id="KW-0135">Cellulose biosynthesis</keyword>
<sequence length="744" mass="83604">MNNQYFRNSVLFAPFVLTLSIGLLFFLSWQLIDDEQVQMVLAAGILALLFLLRGLRMQHFRVLFIFLVTYLSFSYFVWRCTQTLSYHDPVSFVFAILLFVAELHGFVLLGLSNFTNIKPLYRKSVPLPANEREWPTVDVFIPTYNEDISIVETTALAALQIDWPKDKLRIYVLDDGGTEARLHHADPAIAATASQRRDALGALCRRHGITYLAREKNVHAKAGNLNAGLQCSSGALILILDADHVPASDILKRTAGVFLTDHRLFLVQTPHFFGNPDPVEKNLRTFSVMPGENEMFYHGVQLGLDNWNAAFFCGSAAVLRRRALEECGGFSGQSITEDAETALTLHAAGYHSAYIDRPMVCGLACESIPAFLQQRCRWGMGMVQIFLLKNPLFLRGLTFPQRICYLSSCFYWLFPFSRLFFLLSPLLFLLFGLKIYDTTGTQFLIFALPHLIGGQLLHSYLFGRLRWSFIGDIYEIIQSIPLLPALIGTMLRPRAPIFKVTSKGERLEADHLSPFARPYVYLLLINIAALVAGWFRASASGAFASAAITMGWAALNSLFLLACVGVMLERRQLRAFPRLPAFDSVTFTHGGHTWIGRLFNLSNTGAGFHIQADSQRVLPHFDGESILTVRDRSGQLLHLHGRVCNGRHTRDGFEIGFHFEPRDDAETLARIRFVYGDSERWTAFQQSRHRNKGILSALVFVLRIGSLSALEYFGHWVLRLLGGARSGRPPVFSIRSANSSTTPP</sequence>
<gene>
    <name evidence="14" type="ORF">AW736_15555</name>
</gene>
<dbReference type="GO" id="GO:0035438">
    <property type="term" value="F:cyclic-di-GMP binding"/>
    <property type="evidence" value="ECO:0007669"/>
    <property type="project" value="InterPro"/>
</dbReference>
<name>A0A178IGA4_9BACT</name>
<evidence type="ECO:0000256" key="5">
    <source>
        <dbReference type="ARBA" id="ARBA00022679"/>
    </source>
</evidence>
<dbReference type="Pfam" id="PF13632">
    <property type="entry name" value="Glyco_trans_2_3"/>
    <property type="match status" value="1"/>
</dbReference>
<evidence type="ECO:0000256" key="6">
    <source>
        <dbReference type="ARBA" id="ARBA00022692"/>
    </source>
</evidence>
<comment type="function">
    <text evidence="11">Catalytic subunit of cellulose synthase. It polymerizes uridine 5'-diphosphate glucose to cellulose.</text>
</comment>
<feature type="non-terminal residue" evidence="14">
    <location>
        <position position="744"/>
    </location>
</feature>
<feature type="domain" description="PilZ" evidence="12">
    <location>
        <begin position="572"/>
        <end position="670"/>
    </location>
</feature>
<comment type="caution">
    <text evidence="14">The sequence shown here is derived from an EMBL/GenBank/DDBJ whole genome shotgun (WGS) entry which is preliminary data.</text>
</comment>
<feature type="transmembrane region" description="Helical" evidence="11">
    <location>
        <begin position="12"/>
        <end position="32"/>
    </location>
</feature>
<feature type="transmembrane region" description="Helical" evidence="11">
    <location>
        <begin position="543"/>
        <end position="568"/>
    </location>
</feature>
<keyword evidence="3 11" id="KW-0997">Cell inner membrane</keyword>
<evidence type="ECO:0000256" key="2">
    <source>
        <dbReference type="ARBA" id="ARBA00022475"/>
    </source>
</evidence>
<evidence type="ECO:0000256" key="11">
    <source>
        <dbReference type="RuleBase" id="RU365020"/>
    </source>
</evidence>
<feature type="transmembrane region" description="Helical" evidence="11">
    <location>
        <begin position="90"/>
        <end position="114"/>
    </location>
</feature>
<comment type="cofactor">
    <cofactor evidence="11">
        <name>Mg(2+)</name>
        <dbReference type="ChEBI" id="CHEBI:18420"/>
    </cofactor>
</comment>
<keyword evidence="2 11" id="KW-1003">Cell membrane</keyword>
<keyword evidence="5 11" id="KW-0808">Transferase</keyword>
<keyword evidence="11" id="KW-0973">c-di-GMP</keyword>
<evidence type="ECO:0000256" key="4">
    <source>
        <dbReference type="ARBA" id="ARBA00022676"/>
    </source>
</evidence>
<protein>
    <recommendedName>
        <fullName evidence="11">Cellulose synthase catalytic subunit [UDP-forming]</fullName>
        <ecNumber evidence="11">2.4.1.12</ecNumber>
    </recommendedName>
</protein>
<evidence type="ECO:0000259" key="13">
    <source>
        <dbReference type="Pfam" id="PF13632"/>
    </source>
</evidence>
<dbReference type="SUPFAM" id="SSF53448">
    <property type="entry name" value="Nucleotide-diphospho-sugar transferases"/>
    <property type="match status" value="1"/>
</dbReference>
<dbReference type="EMBL" id="LRRQ01000123">
    <property type="protein sequence ID" value="OAM88758.1"/>
    <property type="molecule type" value="Genomic_DNA"/>
</dbReference>
<dbReference type="Gene3D" id="2.40.10.220">
    <property type="entry name" value="predicted glycosyltransferase like domains"/>
    <property type="match status" value="1"/>
</dbReference>
<keyword evidence="8 11" id="KW-1133">Transmembrane helix</keyword>
<feature type="transmembrane region" description="Helical" evidence="11">
    <location>
        <begin position="38"/>
        <end position="55"/>
    </location>
</feature>
<dbReference type="NCBIfam" id="TIGR03030">
    <property type="entry name" value="CelA"/>
    <property type="match status" value="1"/>
</dbReference>
<evidence type="ECO:0000256" key="7">
    <source>
        <dbReference type="ARBA" id="ARBA00022916"/>
    </source>
</evidence>
<keyword evidence="6 11" id="KW-0812">Transmembrane</keyword>
<organism evidence="14 15">
    <name type="scientific">Termitidicoccus mucosus</name>
    <dbReference type="NCBI Taxonomy" id="1184151"/>
    <lineage>
        <taxon>Bacteria</taxon>
        <taxon>Pseudomonadati</taxon>
        <taxon>Verrucomicrobiota</taxon>
        <taxon>Opitutia</taxon>
        <taxon>Opitutales</taxon>
        <taxon>Opitutaceae</taxon>
        <taxon>Termitidicoccus</taxon>
    </lineage>
</organism>
<feature type="transmembrane region" description="Helical" evidence="11">
    <location>
        <begin position="419"/>
        <end position="436"/>
    </location>
</feature>
<dbReference type="EC" id="2.4.1.12" evidence="11"/>
<evidence type="ECO:0000256" key="9">
    <source>
        <dbReference type="ARBA" id="ARBA00023136"/>
    </source>
</evidence>
<dbReference type="CDD" id="cd06421">
    <property type="entry name" value="CESA_CelA_like"/>
    <property type="match status" value="1"/>
</dbReference>